<dbReference type="InterPro" id="IPR005588">
    <property type="entry name" value="MucB_RseB"/>
</dbReference>
<keyword evidence="3 5" id="KW-0732">Signal</keyword>
<dbReference type="PATRIC" id="fig|1157951.4.peg.626"/>
<evidence type="ECO:0000256" key="1">
    <source>
        <dbReference type="ARBA" id="ARBA00004418"/>
    </source>
</evidence>
<dbReference type="PANTHER" id="PTHR38782">
    <property type="match status" value="1"/>
</dbReference>
<dbReference type="RefSeq" id="WP_004921489.1">
    <property type="nucleotide sequence ID" value="NC_017731.1"/>
</dbReference>
<protein>
    <submittedName>
        <fullName evidence="8">Periplasmic negative regulator of sigmaE</fullName>
    </submittedName>
</protein>
<evidence type="ECO:0000313" key="9">
    <source>
        <dbReference type="Proteomes" id="UP000005012"/>
    </source>
</evidence>
<proteinExistence type="inferred from homology"/>
<keyword evidence="4" id="KW-0574">Periplasm</keyword>
<gene>
    <name evidence="8" type="ordered locus">S70_03150</name>
</gene>
<comment type="similarity">
    <text evidence="2">Belongs to the RseB family.</text>
</comment>
<dbReference type="AlphaFoldDB" id="A0A140NGA4"/>
<comment type="subcellular location">
    <subcellularLocation>
        <location evidence="1">Periplasm</location>
    </subcellularLocation>
</comment>
<name>A0A140NGA4_PROSM</name>
<feature type="signal peptide" evidence="5">
    <location>
        <begin position="1"/>
        <end position="22"/>
    </location>
</feature>
<evidence type="ECO:0000256" key="4">
    <source>
        <dbReference type="ARBA" id="ARBA00022764"/>
    </source>
</evidence>
<evidence type="ECO:0000256" key="3">
    <source>
        <dbReference type="ARBA" id="ARBA00022729"/>
    </source>
</evidence>
<dbReference type="PIRSF" id="PIRSF005427">
    <property type="entry name" value="RseB"/>
    <property type="match status" value="1"/>
</dbReference>
<dbReference type="Gene3D" id="3.30.200.100">
    <property type="entry name" value="MucB/RseB, C-terminal domain"/>
    <property type="match status" value="1"/>
</dbReference>
<evidence type="ECO:0000259" key="7">
    <source>
        <dbReference type="Pfam" id="PF17188"/>
    </source>
</evidence>
<feature type="domain" description="MucB/RseB N-terminal" evidence="6">
    <location>
        <begin position="26"/>
        <end position="202"/>
    </location>
</feature>
<sequence>MNKWLSVICLAGSLILSNQASASQQDAEALFKEMGSAAQNLSYEMSFMSFSPRSIVPVRYRHGIINNVPVSQMIQMDSTRREIVQKGERISYFEPGFDAFSLNGKHIVDNLPSVLFADYDKIKPYYNFIDAGRTHIGDKPSLVIRIISKDNSRFNYVLLIDEENKLPLRVDLLDNNNQTLEQFRVISTVLDSKTVNDSLVNLSKINLPPLLVSPQDNRPSFKWRVGLLPPGFEEVSRSKRKLAENDEVESALFSDGLFTFSVNVTKAEQGLPLEQPVQNGRRTIYTMTQKQNVITIIGELPLSTAQQVAASIRFQE</sequence>
<organism evidence="8 9">
    <name type="scientific">Providencia stuartii (strain MRSN 2154)</name>
    <dbReference type="NCBI Taxonomy" id="1157951"/>
    <lineage>
        <taxon>Bacteria</taxon>
        <taxon>Pseudomonadati</taxon>
        <taxon>Pseudomonadota</taxon>
        <taxon>Gammaproteobacteria</taxon>
        <taxon>Enterobacterales</taxon>
        <taxon>Morganellaceae</taxon>
        <taxon>Providencia</taxon>
    </lineage>
</organism>
<evidence type="ECO:0000256" key="5">
    <source>
        <dbReference type="SAM" id="SignalP"/>
    </source>
</evidence>
<dbReference type="GO" id="GO:0032885">
    <property type="term" value="P:regulation of polysaccharide biosynthetic process"/>
    <property type="evidence" value="ECO:0007669"/>
    <property type="project" value="TreeGrafter"/>
</dbReference>
<dbReference type="InterPro" id="IPR033434">
    <property type="entry name" value="MucB/RseB_N"/>
</dbReference>
<evidence type="ECO:0000313" key="8">
    <source>
        <dbReference type="EMBL" id="AFH92519.1"/>
    </source>
</evidence>
<dbReference type="HOGENOM" id="CLU_054710_1_0_6"/>
<dbReference type="GO" id="GO:0030288">
    <property type="term" value="C:outer membrane-bounded periplasmic space"/>
    <property type="evidence" value="ECO:0007669"/>
    <property type="project" value="TreeGrafter"/>
</dbReference>
<dbReference type="Proteomes" id="UP000005012">
    <property type="component" value="Chromosome"/>
</dbReference>
<reference evidence="8 9" key="1">
    <citation type="journal article" date="2012" name="J. Bacteriol.">
        <title>Complete Genome Sequence of Providencia stuartii Clinical Isolate MRSN 2154.</title>
        <authorList>
            <person name="Clifford R.J."/>
            <person name="Hang J."/>
            <person name="Riley M.C."/>
            <person name="Onmus-Leone F."/>
            <person name="Kuschner R.A."/>
            <person name="Lesho E.P."/>
            <person name="Waterman P.E."/>
        </authorList>
    </citation>
    <scope>NUCLEOTIDE SEQUENCE [LARGE SCALE GENOMIC DNA]</scope>
    <source>
        <strain evidence="8 9">MRSN 2154</strain>
    </source>
</reference>
<dbReference type="GeneID" id="93518634"/>
<dbReference type="OrthoDB" id="7067274at2"/>
<evidence type="ECO:0000256" key="2">
    <source>
        <dbReference type="ARBA" id="ARBA00008150"/>
    </source>
</evidence>
<feature type="domain" description="MucB/RseB C-terminal" evidence="7">
    <location>
        <begin position="219"/>
        <end position="313"/>
    </location>
</feature>
<dbReference type="Pfam" id="PF17188">
    <property type="entry name" value="MucB_RseB_C"/>
    <property type="match status" value="1"/>
</dbReference>
<dbReference type="GO" id="GO:0045152">
    <property type="term" value="F:antisigma factor binding"/>
    <property type="evidence" value="ECO:0007669"/>
    <property type="project" value="TreeGrafter"/>
</dbReference>
<dbReference type="InterPro" id="IPR038484">
    <property type="entry name" value="MucB/RseB_C_sf"/>
</dbReference>
<dbReference type="InterPro" id="IPR033436">
    <property type="entry name" value="MucB/RseB_C"/>
</dbReference>
<dbReference type="PANTHER" id="PTHR38782:SF1">
    <property type="entry name" value="SIGMA-E FACTOR REGULATORY PROTEIN RSEB"/>
    <property type="match status" value="1"/>
</dbReference>
<dbReference type="Pfam" id="PF03888">
    <property type="entry name" value="MucB_RseB"/>
    <property type="match status" value="1"/>
</dbReference>
<reference evidence="9" key="2">
    <citation type="submission" date="2012-04" db="EMBL/GenBank/DDBJ databases">
        <title>Complete genome sequence of Providencia stuartii clinical isolate MRSN 2154.</title>
        <authorList>
            <person name="Clifford R.J."/>
            <person name="Hang J."/>
            <person name="Riley M.C."/>
            <person name="Onmus-Leone F."/>
            <person name="Kuschner R.A."/>
            <person name="Lesho E.P."/>
            <person name="Waterman P.E."/>
        </authorList>
    </citation>
    <scope>NUCLEOTIDE SEQUENCE [LARGE SCALE GENOMIC DNA]</scope>
    <source>
        <strain evidence="9">MRSN 2154</strain>
    </source>
</reference>
<dbReference type="KEGG" id="psi:S70_03150"/>
<feature type="chain" id="PRO_5007303565" evidence="5">
    <location>
        <begin position="23"/>
        <end position="316"/>
    </location>
</feature>
<dbReference type="NCBIfam" id="NF006990">
    <property type="entry name" value="PRK09455.1"/>
    <property type="match status" value="1"/>
</dbReference>
<evidence type="ECO:0000259" key="6">
    <source>
        <dbReference type="Pfam" id="PF03888"/>
    </source>
</evidence>
<dbReference type="EMBL" id="CP003488">
    <property type="protein sequence ID" value="AFH92519.1"/>
    <property type="molecule type" value="Genomic_DNA"/>
</dbReference>
<dbReference type="CDD" id="cd16327">
    <property type="entry name" value="RseB"/>
    <property type="match status" value="1"/>
</dbReference>
<dbReference type="Gene3D" id="2.50.20.10">
    <property type="entry name" value="Lipoprotein localisation LolA/LolB/LppX"/>
    <property type="match status" value="1"/>
</dbReference>
<accession>A0A140NGA4</accession>